<comment type="caution">
    <text evidence="3">The sequence shown here is derived from an EMBL/GenBank/DDBJ whole genome shotgun (WGS) entry which is preliminary data.</text>
</comment>
<name>A0ABQ8BLE8_BRANA</name>
<dbReference type="EMBL" id="JAGKQM010000010">
    <property type="protein sequence ID" value="KAH0905625.1"/>
    <property type="molecule type" value="Genomic_DNA"/>
</dbReference>
<feature type="domain" description="Zn-cluster" evidence="2">
    <location>
        <begin position="51"/>
        <end position="73"/>
    </location>
</feature>
<dbReference type="InterPro" id="IPR018872">
    <property type="entry name" value="Zn-cluster-dom"/>
</dbReference>
<evidence type="ECO:0000313" key="4">
    <source>
        <dbReference type="Proteomes" id="UP000824890"/>
    </source>
</evidence>
<proteinExistence type="predicted"/>
<accession>A0ABQ8BLE8</accession>
<feature type="region of interest" description="Disordered" evidence="1">
    <location>
        <begin position="117"/>
        <end position="150"/>
    </location>
</feature>
<gene>
    <name evidence="3" type="ORF">HID58_037452</name>
</gene>
<organism evidence="3 4">
    <name type="scientific">Brassica napus</name>
    <name type="common">Rape</name>
    <dbReference type="NCBI Taxonomy" id="3708"/>
    <lineage>
        <taxon>Eukaryota</taxon>
        <taxon>Viridiplantae</taxon>
        <taxon>Streptophyta</taxon>
        <taxon>Embryophyta</taxon>
        <taxon>Tracheophyta</taxon>
        <taxon>Spermatophyta</taxon>
        <taxon>Magnoliopsida</taxon>
        <taxon>eudicotyledons</taxon>
        <taxon>Gunneridae</taxon>
        <taxon>Pentapetalae</taxon>
        <taxon>rosids</taxon>
        <taxon>malvids</taxon>
        <taxon>Brassicales</taxon>
        <taxon>Brassicaceae</taxon>
        <taxon>Brassiceae</taxon>
        <taxon>Brassica</taxon>
    </lineage>
</organism>
<evidence type="ECO:0000313" key="3">
    <source>
        <dbReference type="EMBL" id="KAH0905625.1"/>
    </source>
</evidence>
<sequence>MTSILVSSRFVITNPSSQVSGSRVQGVSLSFHQSVKEKCYIDPVGVTHLHAKKRKSRMKRVIKLPTVSSKMADIPANEYSLRKYDDNILGDDLLGPGAVKINPTDGFIIGSPEKTAKGDAAGMLDRSAVEPALPPVGPVSGRSQQLRKDH</sequence>
<dbReference type="Pfam" id="PF10533">
    <property type="entry name" value="Plant_zn_clust"/>
    <property type="match status" value="1"/>
</dbReference>
<evidence type="ECO:0000259" key="2">
    <source>
        <dbReference type="Pfam" id="PF10533"/>
    </source>
</evidence>
<protein>
    <recommendedName>
        <fullName evidence="2">Zn-cluster domain-containing protein</fullName>
    </recommendedName>
</protein>
<keyword evidence="4" id="KW-1185">Reference proteome</keyword>
<dbReference type="Proteomes" id="UP000824890">
    <property type="component" value="Unassembled WGS sequence"/>
</dbReference>
<reference evidence="3 4" key="1">
    <citation type="submission" date="2021-05" db="EMBL/GenBank/DDBJ databases">
        <title>Genome Assembly of Synthetic Allotetraploid Brassica napus Reveals Homoeologous Exchanges between Subgenomes.</title>
        <authorList>
            <person name="Davis J.T."/>
        </authorList>
    </citation>
    <scope>NUCLEOTIDE SEQUENCE [LARGE SCALE GENOMIC DNA]</scope>
    <source>
        <strain evidence="4">cv. Da-Ae</strain>
        <tissue evidence="3">Seedling</tissue>
    </source>
</reference>
<evidence type="ECO:0000256" key="1">
    <source>
        <dbReference type="SAM" id="MobiDB-lite"/>
    </source>
</evidence>